<dbReference type="SUPFAM" id="SSF48371">
    <property type="entry name" value="ARM repeat"/>
    <property type="match status" value="1"/>
</dbReference>
<dbReference type="Pfam" id="PF06371">
    <property type="entry name" value="Drf_GBD"/>
    <property type="match status" value="1"/>
</dbReference>
<feature type="domain" description="FH2" evidence="3">
    <location>
        <begin position="518"/>
        <end position="752"/>
    </location>
</feature>
<evidence type="ECO:0000256" key="1">
    <source>
        <dbReference type="SAM" id="MobiDB-lite"/>
    </source>
</evidence>
<evidence type="ECO:0000259" key="3">
    <source>
        <dbReference type="PROSITE" id="PS51444"/>
    </source>
</evidence>
<dbReference type="InterPro" id="IPR016024">
    <property type="entry name" value="ARM-type_fold"/>
</dbReference>
<dbReference type="Pfam" id="PF06367">
    <property type="entry name" value="Drf_FH3"/>
    <property type="match status" value="1"/>
</dbReference>
<dbReference type="PROSITE" id="PS51232">
    <property type="entry name" value="GBD_FH3"/>
    <property type="match status" value="1"/>
</dbReference>
<feature type="region of interest" description="Disordered" evidence="1">
    <location>
        <begin position="415"/>
        <end position="481"/>
    </location>
</feature>
<reference evidence="4" key="3">
    <citation type="submission" date="2025-09" db="UniProtKB">
        <authorList>
            <consortium name="Ensembl"/>
        </authorList>
    </citation>
    <scope>IDENTIFICATION</scope>
</reference>
<dbReference type="GO" id="GO:0030036">
    <property type="term" value="P:actin cytoskeleton organization"/>
    <property type="evidence" value="ECO:0007669"/>
    <property type="project" value="InterPro"/>
</dbReference>
<dbReference type="GO" id="GO:0003779">
    <property type="term" value="F:actin binding"/>
    <property type="evidence" value="ECO:0007669"/>
    <property type="project" value="InterPro"/>
</dbReference>
<dbReference type="PANTHER" id="PTHR46345">
    <property type="entry name" value="INVERTED FORMIN-2"/>
    <property type="match status" value="1"/>
</dbReference>
<dbReference type="AlphaFoldDB" id="A0AAZ3P1D7"/>
<protein>
    <recommendedName>
        <fullName evidence="6">Inverted formin, FH2 and WH2 domain containing</fullName>
    </recommendedName>
</protein>
<dbReference type="InterPro" id="IPR015425">
    <property type="entry name" value="FH2_Formin"/>
</dbReference>
<dbReference type="InterPro" id="IPR014768">
    <property type="entry name" value="GBD/FH3_dom"/>
</dbReference>
<dbReference type="Gene3D" id="1.20.58.2220">
    <property type="entry name" value="Formin, FH2 domain"/>
    <property type="match status" value="1"/>
</dbReference>
<feature type="region of interest" description="Disordered" evidence="1">
    <location>
        <begin position="1"/>
        <end position="25"/>
    </location>
</feature>
<dbReference type="PANTHER" id="PTHR46345:SF5">
    <property type="entry name" value="INVERTED FORMIN-2"/>
    <property type="match status" value="1"/>
</dbReference>
<evidence type="ECO:0000313" key="4">
    <source>
        <dbReference type="Ensembl" id="ENSOTSP00005109903.1"/>
    </source>
</evidence>
<dbReference type="SMART" id="SM01139">
    <property type="entry name" value="Drf_FH3"/>
    <property type="match status" value="1"/>
</dbReference>
<feature type="domain" description="GBD/FH3" evidence="2">
    <location>
        <begin position="1"/>
        <end position="341"/>
    </location>
</feature>
<gene>
    <name evidence="4" type="primary">INF2</name>
</gene>
<feature type="compositionally biased region" description="Basic and acidic residues" evidence="1">
    <location>
        <begin position="10"/>
        <end position="25"/>
    </location>
</feature>
<reference evidence="4" key="2">
    <citation type="submission" date="2025-08" db="UniProtKB">
        <authorList>
            <consortium name="Ensembl"/>
        </authorList>
    </citation>
    <scope>IDENTIFICATION</scope>
</reference>
<reference evidence="5" key="1">
    <citation type="journal article" date="2018" name="PLoS ONE">
        <title>Chinook salmon (Oncorhynchus tshawytscha) genome and transcriptome.</title>
        <authorList>
            <person name="Christensen K.A."/>
            <person name="Leong J.S."/>
            <person name="Sakhrani D."/>
            <person name="Biagi C.A."/>
            <person name="Minkley D.R."/>
            <person name="Withler R.E."/>
            <person name="Rondeau E.B."/>
            <person name="Koop B.F."/>
            <person name="Devlin R.H."/>
        </authorList>
    </citation>
    <scope>NUCLEOTIDE SEQUENCE [LARGE SCALE GENOMIC DNA]</scope>
</reference>
<dbReference type="Pfam" id="PF02181">
    <property type="entry name" value="FH2"/>
    <property type="match status" value="1"/>
</dbReference>
<evidence type="ECO:0000313" key="5">
    <source>
        <dbReference type="Proteomes" id="UP000694402"/>
    </source>
</evidence>
<dbReference type="SMART" id="SM01140">
    <property type="entry name" value="Drf_GBD"/>
    <property type="match status" value="1"/>
</dbReference>
<proteinExistence type="predicted"/>
<sequence>KSASKGKWGALKEHLTSSPPDRDAHLEANLENSVPELCIRLLQVPTVVNYSGVRRRLEGSDQEWMVQFLELNGLDLLMEALERLSGRGCARIADALLQLTCVACVKAVMNSSAGLHFILDNEGYVRTLSQALDTSNTMVKMQVFELLAALTLFNPQGHHLAMDALEHYKSVNMQQYRFSVIMNELHATDNVPYMVVLMSVVNVIIFGVEDLRKRDKLRKEFIGLQLLQLLSKLRETEDVDLNIQCEAFEDTMAEDEEEMERVYGGIDMSSHQEVFTTLFTKLSSSPASVQLLSILQALLLVGPEQSEVWLALEALADRATLLAQDRESLINHLLMVHKHCVAVYADMLWPGQQGSPKVKTTDRGVQIDRSICPSGLSGVLIKESTTPVATSPPPHLPPSMRTFVPPLPGFSGMPPPGMMGPPPPPPLPGMMGPPPPPPLPGMMGPPPPPPLPGMMGPPPPPPLPGMMGPPPPPPLPGMMGPPPPPPLPGMMGPPPPLGGDEIIVAQSVQMRSCYTSSPKVGRCPTLRMKKLNWQKLPSRVVTASHSMWTSVQVDSLEPDYSSIEELFCLPVTDSKAKGSTPAVKQEPKEISFIDAKKNLNLNIFLKQFRCSHKDFVAMIQKGDRSKFDVEVLKQLQKLQPEKHEIENLKSYQGEREKLAGVDQFYLQLLAVPCYALRIECMLLCEEISSVLQIMQPKVKLLDEACESLRVSTRLPSFCMLILDVGNFLNYVGCYTSPHHQRVGDCGFTQAPL</sequence>
<dbReference type="Gene3D" id="1.25.10.10">
    <property type="entry name" value="Leucine-rich Repeat Variant"/>
    <property type="match status" value="1"/>
</dbReference>
<dbReference type="InterPro" id="IPR010473">
    <property type="entry name" value="GTPase-bd"/>
</dbReference>
<dbReference type="Ensembl" id="ENSOTST00005162980.1">
    <property type="protein sequence ID" value="ENSOTSP00005109903.1"/>
    <property type="gene ID" value="ENSOTSG00005040136.2"/>
</dbReference>
<organism evidence="4 5">
    <name type="scientific">Oncorhynchus tshawytscha</name>
    <name type="common">Chinook salmon</name>
    <name type="synonym">Salmo tshawytscha</name>
    <dbReference type="NCBI Taxonomy" id="74940"/>
    <lineage>
        <taxon>Eukaryota</taxon>
        <taxon>Metazoa</taxon>
        <taxon>Chordata</taxon>
        <taxon>Craniata</taxon>
        <taxon>Vertebrata</taxon>
        <taxon>Euteleostomi</taxon>
        <taxon>Actinopterygii</taxon>
        <taxon>Neopterygii</taxon>
        <taxon>Teleostei</taxon>
        <taxon>Protacanthopterygii</taxon>
        <taxon>Salmoniformes</taxon>
        <taxon>Salmonidae</taxon>
        <taxon>Salmoninae</taxon>
        <taxon>Oncorhynchus</taxon>
    </lineage>
</organism>
<dbReference type="InterPro" id="IPR042201">
    <property type="entry name" value="FH2_Formin_sf"/>
</dbReference>
<evidence type="ECO:0008006" key="6">
    <source>
        <dbReference type="Google" id="ProtNLM"/>
    </source>
</evidence>
<dbReference type="GO" id="GO:0031267">
    <property type="term" value="F:small GTPase binding"/>
    <property type="evidence" value="ECO:0007669"/>
    <property type="project" value="InterPro"/>
</dbReference>
<name>A0AAZ3P1D7_ONCTS</name>
<dbReference type="SUPFAM" id="SSF101447">
    <property type="entry name" value="Formin homology 2 domain (FH2 domain)"/>
    <property type="match status" value="1"/>
</dbReference>
<dbReference type="InterPro" id="IPR011989">
    <property type="entry name" value="ARM-like"/>
</dbReference>
<dbReference type="Proteomes" id="UP000694402">
    <property type="component" value="Unassembled WGS sequence"/>
</dbReference>
<accession>A0AAZ3P1D7</accession>
<dbReference type="InterPro" id="IPR010472">
    <property type="entry name" value="FH3_dom"/>
</dbReference>
<dbReference type="PROSITE" id="PS51444">
    <property type="entry name" value="FH2"/>
    <property type="match status" value="1"/>
</dbReference>
<keyword evidence="5" id="KW-1185">Reference proteome</keyword>
<dbReference type="GeneTree" id="ENSGT00940000155691"/>
<evidence type="ECO:0000259" key="2">
    <source>
        <dbReference type="PROSITE" id="PS51232"/>
    </source>
</evidence>